<protein>
    <submittedName>
        <fullName evidence="7">MarR family transcriptional regulator</fullName>
    </submittedName>
</protein>
<sequence>MNSDQDDKKVKTMPLLVDQQLCFALYSANLAMNKVYRQLLTRLDITYPQYLVMLVLWQKDDLTVSEIGEQLFLDSATLTPLLKRLESAGLIMRQRTRQDERQVAVTLTEAGRTLRGKAESIPEAVKCATACDDDALRALKGQLDDLRDNLNRSR</sequence>
<dbReference type="GO" id="GO:0006950">
    <property type="term" value="P:response to stress"/>
    <property type="evidence" value="ECO:0007669"/>
    <property type="project" value="TreeGrafter"/>
</dbReference>
<dbReference type="InterPro" id="IPR036390">
    <property type="entry name" value="WH_DNA-bd_sf"/>
</dbReference>
<evidence type="ECO:0000313" key="8">
    <source>
        <dbReference type="Proteomes" id="UP000193933"/>
    </source>
</evidence>
<comment type="caution">
    <text evidence="7">The sequence shown here is derived from an EMBL/GenBank/DDBJ whole genome shotgun (WGS) entry which is preliminary data.</text>
</comment>
<keyword evidence="8" id="KW-1185">Reference proteome</keyword>
<dbReference type="OrthoDB" id="9806864at2"/>
<dbReference type="FunFam" id="1.10.10.10:FF:000163">
    <property type="entry name" value="MarR family transcriptional regulator"/>
    <property type="match status" value="1"/>
</dbReference>
<dbReference type="GO" id="GO:0003700">
    <property type="term" value="F:DNA-binding transcription factor activity"/>
    <property type="evidence" value="ECO:0007669"/>
    <property type="project" value="InterPro"/>
</dbReference>
<dbReference type="AlphaFoldDB" id="A0A1X1BZX7"/>
<dbReference type="GO" id="GO:0003677">
    <property type="term" value="F:DNA binding"/>
    <property type="evidence" value="ECO:0007669"/>
    <property type="project" value="UniProtKB-KW"/>
</dbReference>
<dbReference type="Gene3D" id="1.10.10.10">
    <property type="entry name" value="Winged helix-like DNA-binding domain superfamily/Winged helix DNA-binding domain"/>
    <property type="match status" value="1"/>
</dbReference>
<dbReference type="CDD" id="cd00090">
    <property type="entry name" value="HTH_ARSR"/>
    <property type="match status" value="1"/>
</dbReference>
<comment type="subcellular location">
    <subcellularLocation>
        <location evidence="1">Cytoplasm</location>
    </subcellularLocation>
</comment>
<evidence type="ECO:0000259" key="6">
    <source>
        <dbReference type="PROSITE" id="PS50995"/>
    </source>
</evidence>
<keyword evidence="5" id="KW-0804">Transcription</keyword>
<dbReference type="PRINTS" id="PR00598">
    <property type="entry name" value="HTHMARR"/>
</dbReference>
<evidence type="ECO:0000313" key="7">
    <source>
        <dbReference type="EMBL" id="ORM54594.1"/>
    </source>
</evidence>
<evidence type="ECO:0000256" key="5">
    <source>
        <dbReference type="ARBA" id="ARBA00023163"/>
    </source>
</evidence>
<dbReference type="STRING" id="472705.GCA_001743465_03475"/>
<name>A0A1X1BZX7_9GAMM</name>
<dbReference type="PANTHER" id="PTHR33164:SF5">
    <property type="entry name" value="ORGANIC HYDROPEROXIDE RESISTANCE TRANSCRIPTIONAL REGULATOR"/>
    <property type="match status" value="1"/>
</dbReference>
<evidence type="ECO:0000256" key="1">
    <source>
        <dbReference type="ARBA" id="ARBA00004496"/>
    </source>
</evidence>
<gene>
    <name evidence="7" type="ORF">HA41_05115</name>
</gene>
<dbReference type="InterPro" id="IPR011991">
    <property type="entry name" value="ArsR-like_HTH"/>
</dbReference>
<dbReference type="SUPFAM" id="SSF46785">
    <property type="entry name" value="Winged helix' DNA-binding domain"/>
    <property type="match status" value="1"/>
</dbReference>
<dbReference type="InterPro" id="IPR039422">
    <property type="entry name" value="MarR/SlyA-like"/>
</dbReference>
<dbReference type="PANTHER" id="PTHR33164">
    <property type="entry name" value="TRANSCRIPTIONAL REGULATOR, MARR FAMILY"/>
    <property type="match status" value="1"/>
</dbReference>
<organism evidence="7 8">
    <name type="scientific">Pantoea conspicua</name>
    <dbReference type="NCBI Taxonomy" id="472705"/>
    <lineage>
        <taxon>Bacteria</taxon>
        <taxon>Pseudomonadati</taxon>
        <taxon>Pseudomonadota</taxon>
        <taxon>Gammaproteobacteria</taxon>
        <taxon>Enterobacterales</taxon>
        <taxon>Erwiniaceae</taxon>
        <taxon>Pantoea</taxon>
    </lineage>
</organism>
<dbReference type="SMART" id="SM00347">
    <property type="entry name" value="HTH_MARR"/>
    <property type="match status" value="1"/>
</dbReference>
<dbReference type="GO" id="GO:0005737">
    <property type="term" value="C:cytoplasm"/>
    <property type="evidence" value="ECO:0007669"/>
    <property type="project" value="UniProtKB-SubCell"/>
</dbReference>
<proteinExistence type="predicted"/>
<dbReference type="Proteomes" id="UP000193933">
    <property type="component" value="Unassembled WGS sequence"/>
</dbReference>
<accession>A0A1X1BZX7</accession>
<dbReference type="InterPro" id="IPR055166">
    <property type="entry name" value="Transc_reg_Sar_Rot_HTH"/>
</dbReference>
<evidence type="ECO:0000256" key="3">
    <source>
        <dbReference type="ARBA" id="ARBA00023015"/>
    </source>
</evidence>
<dbReference type="PROSITE" id="PS50995">
    <property type="entry name" value="HTH_MARR_2"/>
    <property type="match status" value="1"/>
</dbReference>
<dbReference type="RefSeq" id="WP_094119883.1">
    <property type="nucleotide sequence ID" value="NZ_MLFN01000008.1"/>
</dbReference>
<dbReference type="InterPro" id="IPR036388">
    <property type="entry name" value="WH-like_DNA-bd_sf"/>
</dbReference>
<feature type="domain" description="HTH marR-type" evidence="6">
    <location>
        <begin position="18"/>
        <end position="145"/>
    </location>
</feature>
<reference evidence="7 8" key="1">
    <citation type="journal article" date="2017" name="Antonie Van Leeuwenhoek">
        <title>Phylogenomic resolution of the bacterial genus Pantoea and its relationship with Erwinia and Tatumella.</title>
        <authorList>
            <person name="Palmer M."/>
            <person name="Steenkamp E.T."/>
            <person name="Coetzee M.P."/>
            <person name="Chan W.Y."/>
            <person name="van Zyl E."/>
            <person name="De Maayer P."/>
            <person name="Coutinho T.A."/>
            <person name="Blom J."/>
            <person name="Smits T.H."/>
            <person name="Duffy B."/>
            <person name="Venter S.N."/>
        </authorList>
    </citation>
    <scope>NUCLEOTIDE SEQUENCE [LARGE SCALE GENOMIC DNA]</scope>
    <source>
        <strain evidence="7 8">LMG 24534</strain>
    </source>
</reference>
<keyword evidence="2" id="KW-0963">Cytoplasm</keyword>
<evidence type="ECO:0000256" key="4">
    <source>
        <dbReference type="ARBA" id="ARBA00023125"/>
    </source>
</evidence>
<keyword evidence="4" id="KW-0238">DNA-binding</keyword>
<dbReference type="InterPro" id="IPR000835">
    <property type="entry name" value="HTH_MarR-typ"/>
</dbReference>
<dbReference type="EMBL" id="MLFN01000008">
    <property type="protein sequence ID" value="ORM54594.1"/>
    <property type="molecule type" value="Genomic_DNA"/>
</dbReference>
<evidence type="ECO:0000256" key="2">
    <source>
        <dbReference type="ARBA" id="ARBA00022490"/>
    </source>
</evidence>
<dbReference type="Pfam" id="PF22381">
    <property type="entry name" value="Staph_reg_Sar_Rot"/>
    <property type="match status" value="1"/>
</dbReference>
<keyword evidence="3" id="KW-0805">Transcription regulation</keyword>